<gene>
    <name evidence="4" type="ORF">H4R34_000918</name>
</gene>
<evidence type="ECO:0000313" key="4">
    <source>
        <dbReference type="EMBL" id="KAJ1984010.1"/>
    </source>
</evidence>
<dbReference type="InterPro" id="IPR020845">
    <property type="entry name" value="AMP-binding_CS"/>
</dbReference>
<dbReference type="AlphaFoldDB" id="A0A9W8BAU5"/>
<comment type="caution">
    <text evidence="4">The sequence shown here is derived from an EMBL/GenBank/DDBJ whole genome shotgun (WGS) entry which is preliminary data.</text>
</comment>
<dbReference type="InterPro" id="IPR042099">
    <property type="entry name" value="ANL_N_sf"/>
</dbReference>
<evidence type="ECO:0000259" key="3">
    <source>
        <dbReference type="Pfam" id="PF00501"/>
    </source>
</evidence>
<keyword evidence="2" id="KW-0436">Ligase</keyword>
<reference evidence="4" key="1">
    <citation type="submission" date="2022-07" db="EMBL/GenBank/DDBJ databases">
        <title>Phylogenomic reconstructions and comparative analyses of Kickxellomycotina fungi.</title>
        <authorList>
            <person name="Reynolds N.K."/>
            <person name="Stajich J.E."/>
            <person name="Barry K."/>
            <person name="Grigoriev I.V."/>
            <person name="Crous P."/>
            <person name="Smith M.E."/>
        </authorList>
    </citation>
    <scope>NUCLEOTIDE SEQUENCE</scope>
    <source>
        <strain evidence="4">RSA 567</strain>
    </source>
</reference>
<dbReference type="PANTHER" id="PTHR43201">
    <property type="entry name" value="ACYL-COA SYNTHETASE"/>
    <property type="match status" value="1"/>
</dbReference>
<evidence type="ECO:0000256" key="1">
    <source>
        <dbReference type="ARBA" id="ARBA00006432"/>
    </source>
</evidence>
<dbReference type="EMBL" id="JANBQB010000033">
    <property type="protein sequence ID" value="KAJ1984010.1"/>
    <property type="molecule type" value="Genomic_DNA"/>
</dbReference>
<dbReference type="InterPro" id="IPR000873">
    <property type="entry name" value="AMP-dep_synth/lig_dom"/>
</dbReference>
<feature type="domain" description="AMP-dependent synthetase/ligase" evidence="3">
    <location>
        <begin position="43"/>
        <end position="387"/>
    </location>
</feature>
<dbReference type="Gene3D" id="3.40.50.12780">
    <property type="entry name" value="N-terminal domain of ligase-like"/>
    <property type="match status" value="1"/>
</dbReference>
<organism evidence="4 5">
    <name type="scientific">Dimargaris verticillata</name>
    <dbReference type="NCBI Taxonomy" id="2761393"/>
    <lineage>
        <taxon>Eukaryota</taxon>
        <taxon>Fungi</taxon>
        <taxon>Fungi incertae sedis</taxon>
        <taxon>Zoopagomycota</taxon>
        <taxon>Kickxellomycotina</taxon>
        <taxon>Dimargaritomycetes</taxon>
        <taxon>Dimargaritales</taxon>
        <taxon>Dimargaritaceae</taxon>
        <taxon>Dimargaris</taxon>
    </lineage>
</organism>
<dbReference type="Gene3D" id="3.30.300.30">
    <property type="match status" value="1"/>
</dbReference>
<evidence type="ECO:0000256" key="2">
    <source>
        <dbReference type="ARBA" id="ARBA00022598"/>
    </source>
</evidence>
<dbReference type="PROSITE" id="PS00455">
    <property type="entry name" value="AMP_BINDING"/>
    <property type="match status" value="1"/>
</dbReference>
<dbReference type="PANTHER" id="PTHR43201:SF5">
    <property type="entry name" value="MEDIUM-CHAIN ACYL-COA LIGASE ACSF2, MITOCHONDRIAL"/>
    <property type="match status" value="1"/>
</dbReference>
<evidence type="ECO:0000313" key="5">
    <source>
        <dbReference type="Proteomes" id="UP001151582"/>
    </source>
</evidence>
<dbReference type="Pfam" id="PF00501">
    <property type="entry name" value="AMP-binding"/>
    <property type="match status" value="1"/>
</dbReference>
<dbReference type="GO" id="GO:0031956">
    <property type="term" value="F:medium-chain fatty acid-CoA ligase activity"/>
    <property type="evidence" value="ECO:0007669"/>
    <property type="project" value="TreeGrafter"/>
</dbReference>
<proteinExistence type="inferred from homology"/>
<dbReference type="Proteomes" id="UP001151582">
    <property type="component" value="Unassembled WGS sequence"/>
</dbReference>
<protein>
    <recommendedName>
        <fullName evidence="3">AMP-dependent synthetase/ligase domain-containing protein</fullName>
    </recommendedName>
</protein>
<dbReference type="Gene3D" id="3.40.50.980">
    <property type="match status" value="1"/>
</dbReference>
<comment type="similarity">
    <text evidence="1">Belongs to the ATP-dependent AMP-binding enzyme family.</text>
</comment>
<accession>A0A9W8BAU5</accession>
<sequence>MALHSPVVQVSHPIVIAENVALPAYAQGDTSVPLIRTTIGDVFDQACQKHPDRLAAVFCEENISWTFRQLNAEVTRVAANLYDLGVRSGDRVGLFMCNYSPGFLLLLAAARLGAVAAMLHPTFLAHELEYALQLTDCNVLVVQPSYKTTDCIQLLLQIMPELETSDSCQCRIAKFPFLTAVFVAECRGVGTFGNHRLCPTNWRSISGLTCFHTFVALPYSQATVAAISHLDVKPTDPICISFTSGSTGKPKAVVSSHRNQLNASYLTGRFIKTTGHMVICVPVPMYHIYGTVSSAFVVVTHGATVVFPGSLYTSKATLKTIHTHQCNVVVGVGPMYVDQMLHPAFGQTSLASLQCAVVSGSNCLPLVKTEIIRRFQLRQLLNIFGMTGDIAELDAQGYCRIIDRKKDMIIKGGENIFPGEVEQCLTEHPNIQNVAVIGVTHEWMEEEVSKA</sequence>
<name>A0A9W8BAU5_9FUNG</name>
<dbReference type="SUPFAM" id="SSF56801">
    <property type="entry name" value="Acetyl-CoA synthetase-like"/>
    <property type="match status" value="1"/>
</dbReference>
<dbReference type="InterPro" id="IPR045851">
    <property type="entry name" value="AMP-bd_C_sf"/>
</dbReference>
<dbReference type="OrthoDB" id="10253115at2759"/>
<dbReference type="GO" id="GO:0006631">
    <property type="term" value="P:fatty acid metabolic process"/>
    <property type="evidence" value="ECO:0007669"/>
    <property type="project" value="TreeGrafter"/>
</dbReference>
<keyword evidence="5" id="KW-1185">Reference proteome</keyword>